<dbReference type="RefSeq" id="WP_303735899.1">
    <property type="nucleotide sequence ID" value="NZ_SUTE01000002.1"/>
</dbReference>
<reference evidence="1" key="1">
    <citation type="submission" date="2019-04" db="EMBL/GenBank/DDBJ databases">
        <title>Evolution of Biomass-Degrading Anaerobic Consortia Revealed by Metagenomics.</title>
        <authorList>
            <person name="Peng X."/>
        </authorList>
    </citation>
    <scope>NUCLEOTIDE SEQUENCE</scope>
    <source>
        <strain evidence="1">SIG12</strain>
    </source>
</reference>
<dbReference type="AlphaFoldDB" id="A0A8T3VFZ6"/>
<dbReference type="EMBL" id="SUTE01000002">
    <property type="protein sequence ID" value="MBE6504263.1"/>
    <property type="molecule type" value="Genomic_DNA"/>
</dbReference>
<comment type="caution">
    <text evidence="1">The sequence shown here is derived from an EMBL/GenBank/DDBJ whole genome shotgun (WGS) entry which is preliminary data.</text>
</comment>
<evidence type="ECO:0000313" key="1">
    <source>
        <dbReference type="EMBL" id="MBE6504263.1"/>
    </source>
</evidence>
<dbReference type="Proteomes" id="UP000762703">
    <property type="component" value="Unassembled WGS sequence"/>
</dbReference>
<gene>
    <name evidence="1" type="ORF">E7Z73_00765</name>
</gene>
<name>A0A8T3VFZ6_9EURY</name>
<protein>
    <submittedName>
        <fullName evidence="1">Uncharacterized protein</fullName>
    </submittedName>
</protein>
<evidence type="ECO:0000313" key="2">
    <source>
        <dbReference type="Proteomes" id="UP000762703"/>
    </source>
</evidence>
<sequence>MYCLSPLVAAEFNDTNFNGVIEEDQNNIDNIGSINNTSIEKNKINEDEANFNVYVDDCSYGNDLQVHIDSDYSHPMNVSLVLYNAAGYPIYTEHNIDVSSQGSAVIPGNILFYCGAYKLKAIFECENYTVERTVTFNVE</sequence>
<proteinExistence type="predicted"/>
<accession>A0A8T3VFZ6</accession>
<organism evidence="1 2">
    <name type="scientific">Methanobrevibacter millerae</name>
    <dbReference type="NCBI Taxonomy" id="230361"/>
    <lineage>
        <taxon>Archaea</taxon>
        <taxon>Methanobacteriati</taxon>
        <taxon>Methanobacteriota</taxon>
        <taxon>Methanomada group</taxon>
        <taxon>Methanobacteria</taxon>
        <taxon>Methanobacteriales</taxon>
        <taxon>Methanobacteriaceae</taxon>
        <taxon>Methanobrevibacter</taxon>
    </lineage>
</organism>